<accession>A0A0B7JC21</accession>
<evidence type="ECO:0000313" key="4">
    <source>
        <dbReference type="Proteomes" id="UP000241426"/>
    </source>
</evidence>
<organism evidence="3 4">
    <name type="scientific">Photobacterium kishitanii</name>
    <dbReference type="NCBI Taxonomy" id="318456"/>
    <lineage>
        <taxon>Bacteria</taxon>
        <taxon>Pseudomonadati</taxon>
        <taxon>Pseudomonadota</taxon>
        <taxon>Gammaproteobacteria</taxon>
        <taxon>Vibrionales</taxon>
        <taxon>Vibrionaceae</taxon>
        <taxon>Photobacterium</taxon>
    </lineage>
</organism>
<evidence type="ECO:0000256" key="1">
    <source>
        <dbReference type="ARBA" id="ARBA00008490"/>
    </source>
</evidence>
<dbReference type="PANTHER" id="PTHR38108">
    <property type="entry name" value="UPF0319 PROTEIN YCCT"/>
    <property type="match status" value="1"/>
</dbReference>
<dbReference type="PANTHER" id="PTHR38108:SF1">
    <property type="entry name" value="UPF0319 PROTEIN YCCT"/>
    <property type="match status" value="1"/>
</dbReference>
<gene>
    <name evidence="3" type="ORF">C9J27_11000</name>
</gene>
<dbReference type="Pfam" id="PF09829">
    <property type="entry name" value="DUF2057"/>
    <property type="match status" value="1"/>
</dbReference>
<dbReference type="InterPro" id="IPR018635">
    <property type="entry name" value="UPF0319"/>
</dbReference>
<dbReference type="GeneID" id="29944851"/>
<evidence type="ECO:0000256" key="2">
    <source>
        <dbReference type="ARBA" id="ARBA00022729"/>
    </source>
</evidence>
<keyword evidence="2" id="KW-0732">Signal</keyword>
<dbReference type="EMBL" id="PYNF01000007">
    <property type="protein sequence ID" value="PSU99019.1"/>
    <property type="molecule type" value="Genomic_DNA"/>
</dbReference>
<reference evidence="3 4" key="1">
    <citation type="submission" date="2018-01" db="EMBL/GenBank/DDBJ databases">
        <title>Whole genome sequencing of Histamine producing bacteria.</title>
        <authorList>
            <person name="Butler K."/>
        </authorList>
    </citation>
    <scope>NUCLEOTIDE SEQUENCE [LARGE SCALE GENOMIC DNA]</scope>
    <source>
        <strain evidence="3 4">FS-7.2</strain>
    </source>
</reference>
<accession>A0A2T3KIL9</accession>
<dbReference type="eggNOG" id="COG3110">
    <property type="taxonomic scope" value="Bacteria"/>
</dbReference>
<evidence type="ECO:0000313" key="3">
    <source>
        <dbReference type="EMBL" id="PSU99019.1"/>
    </source>
</evidence>
<proteinExistence type="inferred from homology"/>
<dbReference type="Proteomes" id="UP000241426">
    <property type="component" value="Unassembled WGS sequence"/>
</dbReference>
<comment type="caution">
    <text evidence="3">The sequence shown here is derived from an EMBL/GenBank/DDBJ whole genome shotgun (WGS) entry which is preliminary data.</text>
</comment>
<name>A0A0B7JC21_9GAMM</name>
<dbReference type="RefSeq" id="WP_036794197.1">
    <property type="nucleotide sequence ID" value="NZ_JAUZMX010000001.1"/>
</dbReference>
<sequence>MKLRTALLSLAMCGISFPSFADVTLNLPQSAELVLVNGVNAQGNAPQTLNNGSNQIAFRYDKNYRENGDTHLFHSEVVVMTFSGNDATYTLQLPNISSAYQAQKFNRQPTMSLLTANGTEVPFKHDVLIKDGIQINRDFQQEIAQYNLSKAPAALTTAIAANEMQRAQQQVSPAEKDGQIDQAYVTKMLNYWYNKANTTTQQHFKASINN</sequence>
<dbReference type="AlphaFoldDB" id="A0A0B7JC21"/>
<comment type="similarity">
    <text evidence="1">Belongs to the UPF0319 family.</text>
</comment>
<protein>
    <submittedName>
        <fullName evidence="3">DUF2057 domain-containing protein</fullName>
    </submittedName>
</protein>